<protein>
    <submittedName>
        <fullName evidence="1 2">Uncharacterized protein</fullName>
    </submittedName>
</protein>
<reference evidence="2" key="2">
    <citation type="submission" date="2021-02" db="UniProtKB">
        <authorList>
            <consortium name="EnsemblMetazoa"/>
        </authorList>
    </citation>
    <scope>IDENTIFICATION</scope>
    <source>
        <strain evidence="2">JHB</strain>
    </source>
</reference>
<dbReference type="OrthoDB" id="7728663at2759"/>
<evidence type="ECO:0000313" key="1">
    <source>
        <dbReference type="EMBL" id="EDS35019.1"/>
    </source>
</evidence>
<dbReference type="EMBL" id="DS232107">
    <property type="protein sequence ID" value="EDS35019.1"/>
    <property type="molecule type" value="Genomic_DNA"/>
</dbReference>
<dbReference type="VEuPathDB" id="VectorBase:CPIJ010333"/>
<organism>
    <name type="scientific">Culex quinquefasciatus</name>
    <name type="common">Southern house mosquito</name>
    <name type="synonym">Culex pungens</name>
    <dbReference type="NCBI Taxonomy" id="7176"/>
    <lineage>
        <taxon>Eukaryota</taxon>
        <taxon>Metazoa</taxon>
        <taxon>Ecdysozoa</taxon>
        <taxon>Arthropoda</taxon>
        <taxon>Hexapoda</taxon>
        <taxon>Insecta</taxon>
        <taxon>Pterygota</taxon>
        <taxon>Neoptera</taxon>
        <taxon>Endopterygota</taxon>
        <taxon>Diptera</taxon>
        <taxon>Nematocera</taxon>
        <taxon>Culicoidea</taxon>
        <taxon>Culicidae</taxon>
        <taxon>Culicinae</taxon>
        <taxon>Culicini</taxon>
        <taxon>Culex</taxon>
        <taxon>Culex</taxon>
    </lineage>
</organism>
<sequence length="138" mass="16115">DEVIKQSRKFLDEFDSLLLHKELYRSLFLYTLESVRDDVVKLLQRFISLPTEPFQHGAIECCGISFEGKKEYTNHYQHVHNLKAVQSVTLCEMKLALAKIAIFQRTIHGYLRAGNLSSCEMIYFLKQVLKKLNNTIDF</sequence>
<reference evidence="1" key="1">
    <citation type="submission" date="2007-03" db="EMBL/GenBank/DDBJ databases">
        <title>Annotation of Culex pipiens quinquefasciatus.</title>
        <authorList>
            <consortium name="The Broad Institute Genome Sequencing Platform"/>
            <person name="Atkinson P.W."/>
            <person name="Hemingway J."/>
            <person name="Christensen B.M."/>
            <person name="Higgs S."/>
            <person name="Kodira C."/>
            <person name="Hannick L."/>
            <person name="Megy K."/>
            <person name="O'Leary S."/>
            <person name="Pearson M."/>
            <person name="Haas B.J."/>
            <person name="Mauceli E."/>
            <person name="Wortman J.R."/>
            <person name="Lee N.H."/>
            <person name="Guigo R."/>
            <person name="Stanke M."/>
            <person name="Alvarado L."/>
            <person name="Amedeo P."/>
            <person name="Antoine C.H."/>
            <person name="Arensburger P."/>
            <person name="Bidwell S.L."/>
            <person name="Crawford M."/>
            <person name="Camaro F."/>
            <person name="Devon K."/>
            <person name="Engels R."/>
            <person name="Hammond M."/>
            <person name="Howarth C."/>
            <person name="Koehrsen M."/>
            <person name="Lawson D."/>
            <person name="Montgomery P."/>
            <person name="Nene V."/>
            <person name="Nusbaum C."/>
            <person name="Puiu D."/>
            <person name="Romero-Severson J."/>
            <person name="Severson D.W."/>
            <person name="Shumway M."/>
            <person name="Sisk P."/>
            <person name="Stolte C."/>
            <person name="Zeng Q."/>
            <person name="Eisenstadt E."/>
            <person name="Fraser-Liggett C."/>
            <person name="Strausberg R."/>
            <person name="Galagan J."/>
            <person name="Birren B."/>
            <person name="Collins F.H."/>
        </authorList>
    </citation>
    <scope>NUCLEOTIDE SEQUENCE [LARGE SCALE GENOMIC DNA]</scope>
    <source>
        <strain evidence="1">JHB</strain>
    </source>
</reference>
<dbReference type="InParanoid" id="B0WUN4"/>
<dbReference type="KEGG" id="cqu:CpipJ_CPIJ010333"/>
<dbReference type="EnsemblMetazoa" id="CPIJ010333-RA">
    <property type="protein sequence ID" value="CPIJ010333-PA"/>
    <property type="gene ID" value="CPIJ010333"/>
</dbReference>
<feature type="non-terminal residue" evidence="1">
    <location>
        <position position="1"/>
    </location>
</feature>
<name>B0WUN4_CULQU</name>
<evidence type="ECO:0000313" key="3">
    <source>
        <dbReference type="Proteomes" id="UP000002320"/>
    </source>
</evidence>
<keyword evidence="3" id="KW-1185">Reference proteome</keyword>
<evidence type="ECO:0000313" key="2">
    <source>
        <dbReference type="EnsemblMetazoa" id="CPIJ010333-PA"/>
    </source>
</evidence>
<proteinExistence type="predicted"/>
<dbReference type="HOGENOM" id="CLU_114247_0_0_1"/>
<dbReference type="Proteomes" id="UP000002320">
    <property type="component" value="Unassembled WGS sequence"/>
</dbReference>
<gene>
    <name evidence="2" type="primary">6043436</name>
    <name evidence="1" type="ORF">CpipJ_CPIJ010333</name>
</gene>
<dbReference type="eggNOG" id="ENOG502TD0A">
    <property type="taxonomic scope" value="Eukaryota"/>
</dbReference>
<accession>B0WUN4</accession>
<dbReference type="VEuPathDB" id="VectorBase:CQUJHB006556"/>
<dbReference type="AlphaFoldDB" id="B0WUN4"/>
<dbReference type="OMA" id="AFKQHYE"/>